<dbReference type="Proteomes" id="UP000241222">
    <property type="component" value="Unassembled WGS sequence"/>
</dbReference>
<evidence type="ECO:0000313" key="1">
    <source>
        <dbReference type="EMBL" id="PSU34979.1"/>
    </source>
</evidence>
<accession>A0A2T3J1L9</accession>
<name>A0A2T3J1L9_9GAMM</name>
<dbReference type="AlphaFoldDB" id="A0A2T3J1L9"/>
<protein>
    <submittedName>
        <fullName evidence="1">Uncharacterized protein</fullName>
    </submittedName>
</protein>
<reference evidence="1 2" key="1">
    <citation type="submission" date="2018-03" db="EMBL/GenBank/DDBJ databases">
        <title>Whole genome sequencing of Histamine producing bacteria.</title>
        <authorList>
            <person name="Butler K."/>
        </authorList>
    </citation>
    <scope>NUCLEOTIDE SEQUENCE [LARGE SCALE GENOMIC DNA]</scope>
    <source>
        <strain evidence="1 2">JCM 13586</strain>
    </source>
</reference>
<proteinExistence type="predicted"/>
<sequence>MALSKTSLKQRIITELQAKGFVTEGEFTQAGSMAEAIANAVVDEIIQNAKADVKGGSSEGLHNLV</sequence>
<evidence type="ECO:0000313" key="2">
    <source>
        <dbReference type="Proteomes" id="UP000241222"/>
    </source>
</evidence>
<dbReference type="RefSeq" id="WP_107348302.1">
    <property type="nucleotide sequence ID" value="NZ_PYMH01000002.1"/>
</dbReference>
<organism evidence="1 2">
    <name type="scientific">Photobacterium lutimaris</name>
    <dbReference type="NCBI Taxonomy" id="388278"/>
    <lineage>
        <taxon>Bacteria</taxon>
        <taxon>Pseudomonadati</taxon>
        <taxon>Pseudomonadota</taxon>
        <taxon>Gammaproteobacteria</taxon>
        <taxon>Vibrionales</taxon>
        <taxon>Vibrionaceae</taxon>
        <taxon>Photobacterium</taxon>
    </lineage>
</organism>
<dbReference type="OrthoDB" id="15524at2"/>
<gene>
    <name evidence="1" type="ORF">C9I99_07885</name>
</gene>
<dbReference type="EMBL" id="PYMH01000002">
    <property type="protein sequence ID" value="PSU34979.1"/>
    <property type="molecule type" value="Genomic_DNA"/>
</dbReference>
<comment type="caution">
    <text evidence="1">The sequence shown here is derived from an EMBL/GenBank/DDBJ whole genome shotgun (WGS) entry which is preliminary data.</text>
</comment>
<keyword evidence="2" id="KW-1185">Reference proteome</keyword>